<organism evidence="1">
    <name type="scientific">Culex pipiens</name>
    <name type="common">House mosquito</name>
    <dbReference type="NCBI Taxonomy" id="7175"/>
    <lineage>
        <taxon>Eukaryota</taxon>
        <taxon>Metazoa</taxon>
        <taxon>Ecdysozoa</taxon>
        <taxon>Arthropoda</taxon>
        <taxon>Hexapoda</taxon>
        <taxon>Insecta</taxon>
        <taxon>Pterygota</taxon>
        <taxon>Neoptera</taxon>
        <taxon>Endopterygota</taxon>
        <taxon>Diptera</taxon>
        <taxon>Nematocera</taxon>
        <taxon>Culicoidea</taxon>
        <taxon>Culicidae</taxon>
        <taxon>Culicinae</taxon>
        <taxon>Culicini</taxon>
        <taxon>Culex</taxon>
        <taxon>Culex</taxon>
    </lineage>
</organism>
<proteinExistence type="predicted"/>
<dbReference type="EMBL" id="HBUE01091107">
    <property type="protein sequence ID" value="CAG6481583.1"/>
    <property type="molecule type" value="Transcribed_RNA"/>
</dbReference>
<sequence>MASYNLFKVDRTLNHLITDSLEHRFIQHPQIDLVDHGCVHVATSNLQIPTERLLPRYLLHPVRVDRDKIVRIEPVQVGGERILHYQRLREGEILVGPHRVQRETVLVEVDEVVRPTGAEDV</sequence>
<accession>A0A8D8K4J3</accession>
<dbReference type="EMBL" id="HBUE01202076">
    <property type="protein sequence ID" value="CAG6530327.1"/>
    <property type="molecule type" value="Transcribed_RNA"/>
</dbReference>
<reference evidence="1" key="1">
    <citation type="submission" date="2021-05" db="EMBL/GenBank/DDBJ databases">
        <authorList>
            <person name="Alioto T."/>
            <person name="Alioto T."/>
            <person name="Gomez Garrido J."/>
        </authorList>
    </citation>
    <scope>NUCLEOTIDE SEQUENCE</scope>
</reference>
<dbReference type="EMBL" id="HBUE01308262">
    <property type="protein sequence ID" value="CAG6582153.1"/>
    <property type="molecule type" value="Transcribed_RNA"/>
</dbReference>
<evidence type="ECO:0000313" key="1">
    <source>
        <dbReference type="EMBL" id="CAG6582153.1"/>
    </source>
</evidence>
<dbReference type="AlphaFoldDB" id="A0A8D8K4J3"/>
<name>A0A8D8K4J3_CULPI</name>
<protein>
    <submittedName>
        <fullName evidence="1">(northern house mosquito) hypothetical protein</fullName>
    </submittedName>
</protein>
<dbReference type="EMBL" id="HBUE01091109">
    <property type="protein sequence ID" value="CAG6481588.1"/>
    <property type="molecule type" value="Transcribed_RNA"/>
</dbReference>